<dbReference type="PANTHER" id="PTHR11908">
    <property type="entry name" value="XANTHINE DEHYDROGENASE"/>
    <property type="match status" value="1"/>
</dbReference>
<keyword evidence="1" id="KW-0500">Molybdenum</keyword>
<feature type="region of interest" description="Disordered" evidence="3">
    <location>
        <begin position="156"/>
        <end position="175"/>
    </location>
</feature>
<evidence type="ECO:0000256" key="2">
    <source>
        <dbReference type="ARBA" id="ARBA00023002"/>
    </source>
</evidence>
<proteinExistence type="predicted"/>
<feature type="region of interest" description="Disordered" evidence="3">
    <location>
        <begin position="494"/>
        <end position="513"/>
    </location>
</feature>
<dbReference type="InterPro" id="IPR000674">
    <property type="entry name" value="Ald_Oxase/Xan_DH_a/b"/>
</dbReference>
<dbReference type="Gene3D" id="3.90.1170.50">
    <property type="entry name" value="Aldehyde oxidase/xanthine dehydrogenase, a/b hammerhead"/>
    <property type="match status" value="2"/>
</dbReference>
<name>A0A6J4K2H9_9BACT</name>
<dbReference type="Gene3D" id="3.30.365.10">
    <property type="entry name" value="Aldehyde oxidase/xanthine dehydrogenase, molybdopterin binding domain"/>
    <property type="match status" value="4"/>
</dbReference>
<evidence type="ECO:0000313" key="5">
    <source>
        <dbReference type="EMBL" id="CAA9294010.1"/>
    </source>
</evidence>
<sequence>MPKTKKVKSTITENGETREVEIEVPDVEVSWGKREDRKNVGSRMTRVDGADKVTGRAKYTYDIDLPGMLWGRILRSPHAKARITAIDLEPAKRMPGVKAAMTLKEAGATVRFAGDEVAAIAAVSPEVAEDAVRAIRVTYEPLPFVVKEDAARAPDAPRVLGNDRPNVEPGRARSEGDVNKAFAEAAAVVEAEYRAQARLHACLETHGHVVARQEDGGIKVWASTQAVHGTADEFAAIAGIPKDKVEVVCQHMGGGFGAKFGPGAEGRAAYELAKLAGAPVKLMLQRREESEAAGNAPSAIMKVKIAGAKDGTITGIEASGYGTGGIGGAGVPFPYIYKTGSQKVTQETVRTNIGPSNSMRAPGHPQASFLMESAVDELAYKLGLDPLELRMKNDPSALRQAEYKIGAERIGWKQHWNPTPGKGQGAKVRGVGVASATWGGGGGGGTQVDVKISRDGGVWVGVGTQDLGTGVRTFIAAIVADEFGLPREAVRPEVGSSKLGNSGGSGGSTTTPSVAPGVKMAAIQAKFDFLQALAKATNEPPDKVELLPGGVVTNGTKQLSWKEACKRLPVAGVSSRGTWVPELQQSGVGGVQFAHAEVDMETGRVRVLKIVCVQDCGIPMNKLTLESQMNGGMIQGLGFALTEDRIVDAQTGRLVNWNLDEYKLPGPWEMPVFEPIVYEYPEAKGVSGVAEPVVIPTASAIANAVYNACGARVRSLPLIPKHVLEAMGRVPGRESA</sequence>
<dbReference type="InterPro" id="IPR036856">
    <property type="entry name" value="Ald_Oxase/Xan_DH_a/b_sf"/>
</dbReference>
<dbReference type="Pfam" id="PF20256">
    <property type="entry name" value="MoCoBD_2"/>
    <property type="match status" value="1"/>
</dbReference>
<dbReference type="SMART" id="SM01008">
    <property type="entry name" value="Ald_Xan_dh_C"/>
    <property type="match status" value="1"/>
</dbReference>
<dbReference type="Pfam" id="PF02738">
    <property type="entry name" value="MoCoBD_1"/>
    <property type="match status" value="1"/>
</dbReference>
<dbReference type="InterPro" id="IPR046867">
    <property type="entry name" value="AldOxase/xan_DH_MoCoBD2"/>
</dbReference>
<dbReference type="Pfam" id="PF01315">
    <property type="entry name" value="Ald_Xan_dh_C"/>
    <property type="match status" value="1"/>
</dbReference>
<dbReference type="AlphaFoldDB" id="A0A6J4K2H9"/>
<reference evidence="5" key="1">
    <citation type="submission" date="2020-02" db="EMBL/GenBank/DDBJ databases">
        <authorList>
            <person name="Meier V. D."/>
        </authorList>
    </citation>
    <scope>NUCLEOTIDE SEQUENCE</scope>
    <source>
        <strain evidence="5">AVDCRST_MAG63</strain>
    </source>
</reference>
<dbReference type="EC" id="1.17.1.4" evidence="5"/>
<keyword evidence="2 5" id="KW-0560">Oxidoreductase</keyword>
<dbReference type="PANTHER" id="PTHR11908:SF132">
    <property type="entry name" value="ALDEHYDE OXIDASE 1-RELATED"/>
    <property type="match status" value="1"/>
</dbReference>
<protein>
    <submittedName>
        <fullName evidence="5">Xanthine dehydrogenase, molybdenum binding subunit</fullName>
        <ecNumber evidence="5">1.17.1.4</ecNumber>
    </submittedName>
</protein>
<dbReference type="GO" id="GO:0004854">
    <property type="term" value="F:xanthine dehydrogenase activity"/>
    <property type="evidence" value="ECO:0007669"/>
    <property type="project" value="UniProtKB-EC"/>
</dbReference>
<evidence type="ECO:0000256" key="3">
    <source>
        <dbReference type="SAM" id="MobiDB-lite"/>
    </source>
</evidence>
<dbReference type="InterPro" id="IPR037165">
    <property type="entry name" value="AldOxase/xan_DH_Mopterin-bd_sf"/>
</dbReference>
<dbReference type="SUPFAM" id="SSF54665">
    <property type="entry name" value="CO dehydrogenase molybdoprotein N-domain-like"/>
    <property type="match status" value="1"/>
</dbReference>
<evidence type="ECO:0000256" key="1">
    <source>
        <dbReference type="ARBA" id="ARBA00022505"/>
    </source>
</evidence>
<dbReference type="SUPFAM" id="SSF56003">
    <property type="entry name" value="Molybdenum cofactor-binding domain"/>
    <property type="match status" value="1"/>
</dbReference>
<organism evidence="5">
    <name type="scientific">uncultured Armatimonadetes bacterium</name>
    <dbReference type="NCBI Taxonomy" id="157466"/>
    <lineage>
        <taxon>Bacteria</taxon>
        <taxon>Bacillati</taxon>
        <taxon>Armatimonadota</taxon>
        <taxon>environmental samples</taxon>
    </lineage>
</organism>
<dbReference type="InterPro" id="IPR016208">
    <property type="entry name" value="Ald_Oxase/xanthine_DH-like"/>
</dbReference>
<dbReference type="InterPro" id="IPR008274">
    <property type="entry name" value="AldOxase/xan_DH_MoCoBD1"/>
</dbReference>
<feature type="domain" description="Aldehyde oxidase/xanthine dehydrogenase a/b hammerhead" evidence="4">
    <location>
        <begin position="54"/>
        <end position="143"/>
    </location>
</feature>
<evidence type="ECO:0000259" key="4">
    <source>
        <dbReference type="SMART" id="SM01008"/>
    </source>
</evidence>
<gene>
    <name evidence="5" type="ORF">AVDCRST_MAG63-4602</name>
</gene>
<dbReference type="EMBL" id="CADCTO010000646">
    <property type="protein sequence ID" value="CAA9294010.1"/>
    <property type="molecule type" value="Genomic_DNA"/>
</dbReference>
<accession>A0A6J4K2H9</accession>
<dbReference type="GO" id="GO:0005506">
    <property type="term" value="F:iron ion binding"/>
    <property type="evidence" value="ECO:0007669"/>
    <property type="project" value="InterPro"/>
</dbReference>